<sequence length="321" mass="33252">MSFDREGLGRLVAAHGAVVRVVLAGTAGSAPREVGAAMVVWAGGQDGTIGGGALEYEAAARARAMLATGADRLDRVPLGPALNQCCGGAVVLLSEVWDAARLAGLGDIVARPMPGAGAAMPLKVANRLRAARNGTRPVIAEALQGWMIEPVATPAREIWIWGAGHVGRALVAVLSPLPGLHLTWIDTDAARFPEVPQGVTQRIVANPADLVAEAPRGAEHLVLTFSHALDLELCHRLLGHGFAQLGLIGSDTKWARFRSRLASLGHPPAQISRIRCPIGQKGLGKHPQAIAVGVACDVLTTQNNKTETGSGHNGEGRAAGP</sequence>
<dbReference type="RefSeq" id="WP_105516171.1">
    <property type="nucleotide sequence ID" value="NZ_PVEP01000011.1"/>
</dbReference>
<comment type="caution">
    <text evidence="3">The sequence shown here is derived from an EMBL/GenBank/DDBJ whole genome shotgun (WGS) entry which is preliminary data.</text>
</comment>
<evidence type="ECO:0000313" key="4">
    <source>
        <dbReference type="Proteomes" id="UP000238338"/>
    </source>
</evidence>
<dbReference type="InterPro" id="IPR003777">
    <property type="entry name" value="XdhC_CoxI"/>
</dbReference>
<dbReference type="OrthoDB" id="61481at2"/>
<dbReference type="Pfam" id="PF13478">
    <property type="entry name" value="XdhC_C"/>
    <property type="match status" value="1"/>
</dbReference>
<organism evidence="3 4">
    <name type="scientific">Albidovulum denitrificans</name>
    <dbReference type="NCBI Taxonomy" id="404881"/>
    <lineage>
        <taxon>Bacteria</taxon>
        <taxon>Pseudomonadati</taxon>
        <taxon>Pseudomonadota</taxon>
        <taxon>Alphaproteobacteria</taxon>
        <taxon>Rhodobacterales</taxon>
        <taxon>Paracoccaceae</taxon>
        <taxon>Albidovulum</taxon>
    </lineage>
</organism>
<dbReference type="Pfam" id="PF02625">
    <property type="entry name" value="XdhC_CoxI"/>
    <property type="match status" value="1"/>
</dbReference>
<name>A0A2S8S2S6_9RHOB</name>
<feature type="domain" description="XdhC- CoxI" evidence="1">
    <location>
        <begin position="12"/>
        <end position="73"/>
    </location>
</feature>
<accession>A0A2S8S2S6</accession>
<evidence type="ECO:0000313" key="3">
    <source>
        <dbReference type="EMBL" id="PQV55102.1"/>
    </source>
</evidence>
<evidence type="ECO:0000259" key="2">
    <source>
        <dbReference type="Pfam" id="PF13478"/>
    </source>
</evidence>
<dbReference type="Proteomes" id="UP000238338">
    <property type="component" value="Unassembled WGS sequence"/>
</dbReference>
<dbReference type="Gene3D" id="3.40.50.720">
    <property type="entry name" value="NAD(P)-binding Rossmann-like Domain"/>
    <property type="match status" value="1"/>
</dbReference>
<dbReference type="InterPro" id="IPR052698">
    <property type="entry name" value="MoCofactor_Util/Proc"/>
</dbReference>
<dbReference type="SUPFAM" id="SSF51735">
    <property type="entry name" value="NAD(P)-binding Rossmann-fold domains"/>
    <property type="match status" value="1"/>
</dbReference>
<gene>
    <name evidence="3" type="ORF">LX70_03620</name>
</gene>
<protein>
    <submittedName>
        <fullName evidence="3">Xanthine dehydrogenase accessory factor</fullName>
    </submittedName>
</protein>
<dbReference type="InterPro" id="IPR027051">
    <property type="entry name" value="XdhC_Rossmann_dom"/>
</dbReference>
<dbReference type="InterPro" id="IPR014308">
    <property type="entry name" value="Xanthine_DH_XdhC"/>
</dbReference>
<proteinExistence type="predicted"/>
<keyword evidence="4" id="KW-1185">Reference proteome</keyword>
<dbReference type="AlphaFoldDB" id="A0A2S8S2S6"/>
<feature type="domain" description="XdhC Rossmann" evidence="2">
    <location>
        <begin position="158"/>
        <end position="297"/>
    </location>
</feature>
<dbReference type="NCBIfam" id="TIGR02964">
    <property type="entry name" value="xanthine_xdhC"/>
    <property type="match status" value="1"/>
</dbReference>
<dbReference type="InterPro" id="IPR036291">
    <property type="entry name" value="NAD(P)-bd_dom_sf"/>
</dbReference>
<dbReference type="PANTHER" id="PTHR30388">
    <property type="entry name" value="ALDEHYDE OXIDOREDUCTASE MOLYBDENUM COFACTOR ASSEMBLY PROTEIN"/>
    <property type="match status" value="1"/>
</dbReference>
<evidence type="ECO:0000259" key="1">
    <source>
        <dbReference type="Pfam" id="PF02625"/>
    </source>
</evidence>
<dbReference type="PANTHER" id="PTHR30388:SF6">
    <property type="entry name" value="XANTHINE DEHYDROGENASE SUBUNIT A-RELATED"/>
    <property type="match status" value="1"/>
</dbReference>
<reference evidence="3 4" key="1">
    <citation type="submission" date="2018-02" db="EMBL/GenBank/DDBJ databases">
        <title>Genomic Encyclopedia of Archaeal and Bacterial Type Strains, Phase II (KMG-II): from individual species to whole genera.</title>
        <authorList>
            <person name="Goeker M."/>
        </authorList>
    </citation>
    <scope>NUCLEOTIDE SEQUENCE [LARGE SCALE GENOMIC DNA]</scope>
    <source>
        <strain evidence="3 4">DSM 18921</strain>
    </source>
</reference>
<dbReference type="EMBL" id="PVEP01000011">
    <property type="protein sequence ID" value="PQV55102.1"/>
    <property type="molecule type" value="Genomic_DNA"/>
</dbReference>